<evidence type="ECO:0000259" key="1">
    <source>
        <dbReference type="Pfam" id="PF07238"/>
    </source>
</evidence>
<dbReference type="InterPro" id="IPR009875">
    <property type="entry name" value="PilZ_domain"/>
</dbReference>
<dbReference type="Proteomes" id="UP000560000">
    <property type="component" value="Unassembled WGS sequence"/>
</dbReference>
<sequence>MFDEGLGMTDNINNGMDAQGRRVRHARMRIETTVLLNRGTESFPTELEDISATGVRLRKPAHWNGEVGQTWVVDMIFGSNLHIHVDARVMRISPHWIGLEYSHIPENKQETLWSLLGGYADKLEPWEEENV</sequence>
<dbReference type="RefSeq" id="WP_338047239.1">
    <property type="nucleotide sequence ID" value="NZ_JACHET010000001.1"/>
</dbReference>
<organism evidence="2 3">
    <name type="scientific">Oleiagrimonas soli</name>
    <dbReference type="NCBI Taxonomy" id="1543381"/>
    <lineage>
        <taxon>Bacteria</taxon>
        <taxon>Pseudomonadati</taxon>
        <taxon>Pseudomonadota</taxon>
        <taxon>Gammaproteobacteria</taxon>
        <taxon>Lysobacterales</taxon>
        <taxon>Rhodanobacteraceae</taxon>
        <taxon>Oleiagrimonas</taxon>
    </lineage>
</organism>
<feature type="domain" description="PilZ" evidence="1">
    <location>
        <begin position="22"/>
        <end position="116"/>
    </location>
</feature>
<gene>
    <name evidence="2" type="ORF">HNQ86_000488</name>
</gene>
<dbReference type="Gene3D" id="2.40.10.220">
    <property type="entry name" value="predicted glycosyltransferase like domains"/>
    <property type="match status" value="1"/>
</dbReference>
<dbReference type="AlphaFoldDB" id="A0A841KC22"/>
<reference evidence="2 3" key="1">
    <citation type="submission" date="2020-08" db="EMBL/GenBank/DDBJ databases">
        <title>Genomic Encyclopedia of Type Strains, Phase IV (KMG-IV): sequencing the most valuable type-strain genomes for metagenomic binning, comparative biology and taxonomic classification.</title>
        <authorList>
            <person name="Goeker M."/>
        </authorList>
    </citation>
    <scope>NUCLEOTIDE SEQUENCE [LARGE SCALE GENOMIC DNA]</scope>
    <source>
        <strain evidence="2 3">DSM 107085</strain>
    </source>
</reference>
<proteinExistence type="predicted"/>
<evidence type="ECO:0000313" key="2">
    <source>
        <dbReference type="EMBL" id="MBB6183143.1"/>
    </source>
</evidence>
<name>A0A841KC22_9GAMM</name>
<dbReference type="EMBL" id="JACHET010000001">
    <property type="protein sequence ID" value="MBB6183143.1"/>
    <property type="molecule type" value="Genomic_DNA"/>
</dbReference>
<dbReference type="GO" id="GO:0035438">
    <property type="term" value="F:cyclic-di-GMP binding"/>
    <property type="evidence" value="ECO:0007669"/>
    <property type="project" value="InterPro"/>
</dbReference>
<comment type="caution">
    <text evidence="2">The sequence shown here is derived from an EMBL/GenBank/DDBJ whole genome shotgun (WGS) entry which is preliminary data.</text>
</comment>
<protein>
    <recommendedName>
        <fullName evidence="1">PilZ domain-containing protein</fullName>
    </recommendedName>
</protein>
<evidence type="ECO:0000313" key="3">
    <source>
        <dbReference type="Proteomes" id="UP000560000"/>
    </source>
</evidence>
<dbReference type="Pfam" id="PF07238">
    <property type="entry name" value="PilZ"/>
    <property type="match status" value="1"/>
</dbReference>
<accession>A0A841KC22</accession>
<dbReference type="SUPFAM" id="SSF141371">
    <property type="entry name" value="PilZ domain-like"/>
    <property type="match status" value="1"/>
</dbReference>